<gene>
    <name evidence="1" type="ORF">GR702_05495</name>
</gene>
<organism evidence="1 2">
    <name type="scientific">Novosphingobium silvae</name>
    <dbReference type="NCBI Taxonomy" id="2692619"/>
    <lineage>
        <taxon>Bacteria</taxon>
        <taxon>Pseudomonadati</taxon>
        <taxon>Pseudomonadota</taxon>
        <taxon>Alphaproteobacteria</taxon>
        <taxon>Sphingomonadales</taxon>
        <taxon>Sphingomonadaceae</taxon>
        <taxon>Novosphingobium</taxon>
    </lineage>
</organism>
<reference evidence="1 2" key="1">
    <citation type="submission" date="2019-12" db="EMBL/GenBank/DDBJ databases">
        <authorList>
            <person name="Feng G."/>
            <person name="Zhu H."/>
        </authorList>
    </citation>
    <scope>NUCLEOTIDE SEQUENCE [LARGE SCALE GENOMIC DNA]</scope>
    <source>
        <strain evidence="1 2">FGD1</strain>
    </source>
</reference>
<protein>
    <recommendedName>
        <fullName evidence="3">XRE family transcriptional regulator</fullName>
    </recommendedName>
</protein>
<evidence type="ECO:0008006" key="3">
    <source>
        <dbReference type="Google" id="ProtNLM"/>
    </source>
</evidence>
<evidence type="ECO:0000313" key="2">
    <source>
        <dbReference type="Proteomes" id="UP000465810"/>
    </source>
</evidence>
<dbReference type="RefSeq" id="WP_160984964.1">
    <property type="nucleotide sequence ID" value="NZ_WVTD01000003.1"/>
</dbReference>
<accession>A0A7X4K6J0</accession>
<keyword evidence="2" id="KW-1185">Reference proteome</keyword>
<dbReference type="AlphaFoldDB" id="A0A7X4K6J0"/>
<proteinExistence type="predicted"/>
<evidence type="ECO:0000313" key="1">
    <source>
        <dbReference type="EMBL" id="MYL97225.1"/>
    </source>
</evidence>
<dbReference type="InterPro" id="IPR010982">
    <property type="entry name" value="Lambda_DNA-bd_dom_sf"/>
</dbReference>
<name>A0A7X4K6J0_9SPHN</name>
<sequence length="68" mass="7472">MSEIESLFAERKRVSAIAREIRAPVGTVWAWKKNGAIPPWRRPSVLAAVNRLGIDVPAETIAYLATGL</sequence>
<dbReference type="EMBL" id="WVTD01000003">
    <property type="protein sequence ID" value="MYL97225.1"/>
    <property type="molecule type" value="Genomic_DNA"/>
</dbReference>
<dbReference type="Gene3D" id="1.10.260.40">
    <property type="entry name" value="lambda repressor-like DNA-binding domains"/>
    <property type="match status" value="1"/>
</dbReference>
<dbReference type="GO" id="GO:0003677">
    <property type="term" value="F:DNA binding"/>
    <property type="evidence" value="ECO:0007669"/>
    <property type="project" value="InterPro"/>
</dbReference>
<dbReference type="Proteomes" id="UP000465810">
    <property type="component" value="Unassembled WGS sequence"/>
</dbReference>
<comment type="caution">
    <text evidence="1">The sequence shown here is derived from an EMBL/GenBank/DDBJ whole genome shotgun (WGS) entry which is preliminary data.</text>
</comment>